<evidence type="ECO:0000256" key="1">
    <source>
        <dbReference type="SAM" id="SignalP"/>
    </source>
</evidence>
<evidence type="ECO:0000313" key="2">
    <source>
        <dbReference type="EMBL" id="GGO60234.1"/>
    </source>
</evidence>
<gene>
    <name evidence="2" type="ORF">GCM10010910_05130</name>
</gene>
<organism evidence="2 3">
    <name type="scientific">Microbacterium nanhaiense</name>
    <dbReference type="NCBI Taxonomy" id="1301026"/>
    <lineage>
        <taxon>Bacteria</taxon>
        <taxon>Bacillati</taxon>
        <taxon>Actinomycetota</taxon>
        <taxon>Actinomycetes</taxon>
        <taxon>Micrococcales</taxon>
        <taxon>Microbacteriaceae</taxon>
        <taxon>Microbacterium</taxon>
    </lineage>
</organism>
<dbReference type="SUPFAM" id="SSF53850">
    <property type="entry name" value="Periplasmic binding protein-like II"/>
    <property type="match status" value="1"/>
</dbReference>
<name>A0ABQ2MZE3_9MICO</name>
<feature type="chain" id="PRO_5047124240" description="ABC transporter substrate-binding protein" evidence="1">
    <location>
        <begin position="23"/>
        <end position="159"/>
    </location>
</feature>
<evidence type="ECO:0008006" key="4">
    <source>
        <dbReference type="Google" id="ProtNLM"/>
    </source>
</evidence>
<feature type="signal peptide" evidence="1">
    <location>
        <begin position="1"/>
        <end position="22"/>
    </location>
</feature>
<dbReference type="Gene3D" id="3.40.190.10">
    <property type="entry name" value="Periplasmic binding protein-like II"/>
    <property type="match status" value="1"/>
</dbReference>
<protein>
    <recommendedName>
        <fullName evidence="4">ABC transporter substrate-binding protein</fullName>
    </recommendedName>
</protein>
<dbReference type="RefSeq" id="WP_188699811.1">
    <property type="nucleotide sequence ID" value="NZ_BMMQ01000001.1"/>
</dbReference>
<accession>A0ABQ2MZE3</accession>
<dbReference type="EMBL" id="BMMQ01000001">
    <property type="protein sequence ID" value="GGO60234.1"/>
    <property type="molecule type" value="Genomic_DNA"/>
</dbReference>
<evidence type="ECO:0000313" key="3">
    <source>
        <dbReference type="Proteomes" id="UP000638043"/>
    </source>
</evidence>
<dbReference type="Proteomes" id="UP000638043">
    <property type="component" value="Unassembled WGS sequence"/>
</dbReference>
<dbReference type="PROSITE" id="PS51257">
    <property type="entry name" value="PROKAR_LIPOPROTEIN"/>
    <property type="match status" value="1"/>
</dbReference>
<proteinExistence type="predicted"/>
<comment type="caution">
    <text evidence="2">The sequence shown here is derived from an EMBL/GenBank/DDBJ whole genome shotgun (WGS) entry which is preliminary data.</text>
</comment>
<sequence>MRAARRSAIATLALTVALGTSACGITIPSDPEGSLESVEGGTLRVGYSPDPGRIAEGPGGPTGPIADVVTGYAHTIDADVLWTLGSEETLSDAIDQGELDLAVGGFTEKSPWTDLAALSRGFLPPGAPENTPMSVALLPMGENALLSSFEAYLDEEGLT</sequence>
<keyword evidence="3" id="KW-1185">Reference proteome</keyword>
<reference evidence="3" key="1">
    <citation type="journal article" date="2019" name="Int. J. Syst. Evol. Microbiol.">
        <title>The Global Catalogue of Microorganisms (GCM) 10K type strain sequencing project: providing services to taxonomists for standard genome sequencing and annotation.</title>
        <authorList>
            <consortium name="The Broad Institute Genomics Platform"/>
            <consortium name="The Broad Institute Genome Sequencing Center for Infectious Disease"/>
            <person name="Wu L."/>
            <person name="Ma J."/>
        </authorList>
    </citation>
    <scope>NUCLEOTIDE SEQUENCE [LARGE SCALE GENOMIC DNA]</scope>
    <source>
        <strain evidence="3">CGMCC 4.7181</strain>
    </source>
</reference>
<keyword evidence="1" id="KW-0732">Signal</keyword>